<dbReference type="AlphaFoldDB" id="A0A3N1HE56"/>
<reference evidence="2 3" key="1">
    <citation type="submission" date="2018-11" db="EMBL/GenBank/DDBJ databases">
        <title>Sequencing the genomes of 1000 actinobacteria strains.</title>
        <authorList>
            <person name="Klenk H.-P."/>
        </authorList>
    </citation>
    <scope>NUCLEOTIDE SEQUENCE [LARGE SCALE GENOMIC DNA]</scope>
    <source>
        <strain evidence="2 3">DSM 44231</strain>
    </source>
</reference>
<organism evidence="2 3">
    <name type="scientific">Saccharothrix texasensis</name>
    <dbReference type="NCBI Taxonomy" id="103734"/>
    <lineage>
        <taxon>Bacteria</taxon>
        <taxon>Bacillati</taxon>
        <taxon>Actinomycetota</taxon>
        <taxon>Actinomycetes</taxon>
        <taxon>Pseudonocardiales</taxon>
        <taxon>Pseudonocardiaceae</taxon>
        <taxon>Saccharothrix</taxon>
    </lineage>
</organism>
<comment type="caution">
    <text evidence="2">The sequence shown here is derived from an EMBL/GenBank/DDBJ whole genome shotgun (WGS) entry which is preliminary data.</text>
</comment>
<gene>
    <name evidence="2" type="ORF">EDD40_5964</name>
</gene>
<feature type="compositionally biased region" description="Basic and acidic residues" evidence="1">
    <location>
        <begin position="139"/>
        <end position="152"/>
    </location>
</feature>
<accession>A0A3N1HE56</accession>
<dbReference type="OrthoDB" id="5196905at2"/>
<evidence type="ECO:0000313" key="3">
    <source>
        <dbReference type="Proteomes" id="UP000268727"/>
    </source>
</evidence>
<dbReference type="EMBL" id="RJKM01000001">
    <property type="protein sequence ID" value="ROP40552.1"/>
    <property type="molecule type" value="Genomic_DNA"/>
</dbReference>
<keyword evidence="3" id="KW-1185">Reference proteome</keyword>
<dbReference type="RefSeq" id="WP_148088948.1">
    <property type="nucleotide sequence ID" value="NZ_RJKM01000001.1"/>
</dbReference>
<feature type="region of interest" description="Disordered" evidence="1">
    <location>
        <begin position="313"/>
        <end position="373"/>
    </location>
</feature>
<evidence type="ECO:0000313" key="2">
    <source>
        <dbReference type="EMBL" id="ROP40552.1"/>
    </source>
</evidence>
<evidence type="ECO:0000256" key="1">
    <source>
        <dbReference type="SAM" id="MobiDB-lite"/>
    </source>
</evidence>
<protein>
    <recommendedName>
        <fullName evidence="4">DivIVA protein</fullName>
    </recommendedName>
</protein>
<feature type="region of interest" description="Disordered" evidence="1">
    <location>
        <begin position="138"/>
        <end position="158"/>
    </location>
</feature>
<dbReference type="Proteomes" id="UP000268727">
    <property type="component" value="Unassembled WGS sequence"/>
</dbReference>
<feature type="compositionally biased region" description="Low complexity" evidence="1">
    <location>
        <begin position="316"/>
        <end position="329"/>
    </location>
</feature>
<sequence length="373" mass="41199">MGAKEPDIVPLHAGFDVVYRGFHRRQVIEHLENLDEQLKYTALDRAEALAQAADLRKLLEMTRGDLDAARARIERLEMSPNTTSGATERLHRMLTLAEDEANDLRVRAEHDVTALRERTEAELAERRREVEEELAAQRAEADGRARDQREAANQRAAALDQREVDLERRQAEVEAHLRARVEQVEAECAAAMAEAEQDADRLLREAAERCARLEADSDAKRAKAQNFFELTMNRRRNEAQQHFAEQEELAKARAAFLIKLAAREAHRRIDEIQRQSEDLRELRHVVAVQLASARVALDEAADRVPALIPEQTTVEQASAGQASAGQRDAGQGGAEPVGPLTETISAGTISAGEVGVGPSKGEQAGSDGQRVGA</sequence>
<name>A0A3N1HE56_9PSEU</name>
<evidence type="ECO:0008006" key="4">
    <source>
        <dbReference type="Google" id="ProtNLM"/>
    </source>
</evidence>
<proteinExistence type="predicted"/>